<evidence type="ECO:0000256" key="4">
    <source>
        <dbReference type="ARBA" id="ARBA00022695"/>
    </source>
</evidence>
<evidence type="ECO:0000256" key="3">
    <source>
        <dbReference type="ARBA" id="ARBA00022679"/>
    </source>
</evidence>
<dbReference type="InParanoid" id="A0A448YIV1"/>
<dbReference type="GO" id="GO:0005524">
    <property type="term" value="F:ATP binding"/>
    <property type="evidence" value="ECO:0007669"/>
    <property type="project" value="UniProtKB-KW"/>
</dbReference>
<evidence type="ECO:0000313" key="10">
    <source>
        <dbReference type="EMBL" id="VEU20827.1"/>
    </source>
</evidence>
<dbReference type="InterPro" id="IPR003846">
    <property type="entry name" value="SelO"/>
</dbReference>
<evidence type="ECO:0000256" key="9">
    <source>
        <dbReference type="ARBA" id="ARBA00031547"/>
    </source>
</evidence>
<keyword evidence="11" id="KW-1185">Reference proteome</keyword>
<organism evidence="10 11">
    <name type="scientific">Brettanomyces naardenensis</name>
    <name type="common">Yeast</name>
    <dbReference type="NCBI Taxonomy" id="13370"/>
    <lineage>
        <taxon>Eukaryota</taxon>
        <taxon>Fungi</taxon>
        <taxon>Dikarya</taxon>
        <taxon>Ascomycota</taxon>
        <taxon>Saccharomycotina</taxon>
        <taxon>Pichiomycetes</taxon>
        <taxon>Pichiales</taxon>
        <taxon>Pichiaceae</taxon>
        <taxon>Brettanomyces</taxon>
    </lineage>
</organism>
<dbReference type="HAMAP" id="MF_00692">
    <property type="entry name" value="SelO"/>
    <property type="match status" value="1"/>
</dbReference>
<evidence type="ECO:0000256" key="6">
    <source>
        <dbReference type="ARBA" id="ARBA00022741"/>
    </source>
</evidence>
<comment type="similarity">
    <text evidence="2">Belongs to the SELO family.</text>
</comment>
<dbReference type="PANTHER" id="PTHR32057">
    <property type="entry name" value="PROTEIN ADENYLYLTRANSFERASE SELO, MITOCHONDRIAL"/>
    <property type="match status" value="1"/>
</dbReference>
<keyword evidence="7" id="KW-0067">ATP-binding</keyword>
<reference evidence="10 11" key="1">
    <citation type="submission" date="2018-12" db="EMBL/GenBank/DDBJ databases">
        <authorList>
            <person name="Tiukova I."/>
            <person name="Dainat J."/>
        </authorList>
    </citation>
    <scope>NUCLEOTIDE SEQUENCE [LARGE SCALE GENOMIC DNA]</scope>
</reference>
<evidence type="ECO:0000256" key="2">
    <source>
        <dbReference type="ARBA" id="ARBA00009747"/>
    </source>
</evidence>
<keyword evidence="4" id="KW-0548">Nucleotidyltransferase</keyword>
<name>A0A448YIV1_BRENA</name>
<dbReference type="OrthoDB" id="10254721at2759"/>
<dbReference type="STRING" id="13370.A0A448YIV1"/>
<dbReference type="EMBL" id="CAACVR010000007">
    <property type="protein sequence ID" value="VEU20827.1"/>
    <property type="molecule type" value="Genomic_DNA"/>
</dbReference>
<dbReference type="FunCoup" id="A0A448YIV1">
    <property type="interactions" value="333"/>
</dbReference>
<dbReference type="GO" id="GO:0005739">
    <property type="term" value="C:mitochondrion"/>
    <property type="evidence" value="ECO:0007669"/>
    <property type="project" value="TreeGrafter"/>
</dbReference>
<dbReference type="GO" id="GO:0046872">
    <property type="term" value="F:metal ion binding"/>
    <property type="evidence" value="ECO:0007669"/>
    <property type="project" value="UniProtKB-KW"/>
</dbReference>
<accession>A0A448YIV1</accession>
<proteinExistence type="inferred from homology"/>
<evidence type="ECO:0000256" key="7">
    <source>
        <dbReference type="ARBA" id="ARBA00022840"/>
    </source>
</evidence>
<evidence type="ECO:0000256" key="1">
    <source>
        <dbReference type="ARBA" id="ARBA00001946"/>
    </source>
</evidence>
<dbReference type="PANTHER" id="PTHR32057:SF14">
    <property type="entry name" value="PROTEIN ADENYLYLTRANSFERASE SELO, MITOCHONDRIAL"/>
    <property type="match status" value="1"/>
</dbReference>
<dbReference type="AlphaFoldDB" id="A0A448YIV1"/>
<dbReference type="Proteomes" id="UP000290900">
    <property type="component" value="Unassembled WGS sequence"/>
</dbReference>
<evidence type="ECO:0000256" key="8">
    <source>
        <dbReference type="ARBA" id="ARBA00022842"/>
    </source>
</evidence>
<comment type="cofactor">
    <cofactor evidence="1">
        <name>Mg(2+)</name>
        <dbReference type="ChEBI" id="CHEBI:18420"/>
    </cofactor>
</comment>
<dbReference type="Pfam" id="PF02696">
    <property type="entry name" value="SelO"/>
    <property type="match status" value="1"/>
</dbReference>
<gene>
    <name evidence="10" type="ORF">BRENAR_LOCUS1562</name>
</gene>
<keyword evidence="5" id="KW-0479">Metal-binding</keyword>
<dbReference type="GO" id="GO:0070733">
    <property type="term" value="F:AMPylase activity"/>
    <property type="evidence" value="ECO:0007669"/>
    <property type="project" value="TreeGrafter"/>
</dbReference>
<evidence type="ECO:0000313" key="11">
    <source>
        <dbReference type="Proteomes" id="UP000290900"/>
    </source>
</evidence>
<keyword evidence="8" id="KW-0460">Magnesium</keyword>
<protein>
    <recommendedName>
        <fullName evidence="9">Selenoprotein O</fullName>
    </recommendedName>
</protein>
<evidence type="ECO:0000256" key="5">
    <source>
        <dbReference type="ARBA" id="ARBA00022723"/>
    </source>
</evidence>
<keyword evidence="6" id="KW-0547">Nucleotide-binding</keyword>
<keyword evidence="3" id="KW-0808">Transferase</keyword>
<sequence length="622" mass="70942">MLMLDSKKSLAIASRRLTQVSSHLGHKVRPISTFTLENAPKTSSFTERLSPDPVVPTVEFAKDPSSSPELFHRARRLKSGAFTWVRPEERKAYKFLTASPSALKDLGFDPETEVKDDGFQKLVSGQTVIEDPFPYSQAYAGYQFGDFAGQLGDGRVVNLFEVTNPETGKRFELQLKGAGRTPFSRFADGKAVLRSSIREFIVAESLHAIGIPSTRALAITVLPKTFAKRSGPEKCAIVCRMAPSWVRVGTFDLYRYRGDRQGLIQLSNYVIDEVFKDELCLKYADVINRETKELGTLTKYDKLYFEIITRNAESVAFWQAYCFLNGVLNSDNTSVLGLAIDFGPFAFMDYFDPNYTSNHDDLLLRYSFKNTPSAIWFNMVKLGEDLAELIGAGPDLLKDEFFIEKGLKEEWVDKVTERAKKVIEVGADIYESVYVETYMKLVCDRLGITPKSTDNAGILNNLFETLQETKLDYNNFFAILQEQPIQDDSKFDIDIVASAFIPKDFKDDPFTDYTKEKVLKELKIFLTDFKARVGEEQLTDQERYRKASKLNPLFVPRNWILDEVIDYTQENDFDTLYLNKLLKMSSNPFDKSKWGEELKDVEDRWTSSANRERQMLQCSCSS</sequence>